<dbReference type="OMA" id="MECFPGV"/>
<feature type="transmembrane region" description="Helical" evidence="6">
    <location>
        <begin position="182"/>
        <end position="203"/>
    </location>
</feature>
<dbReference type="PANTHER" id="PTHR23502:SF178">
    <property type="entry name" value="TRANSPORTER, PUTATIVE (AFU_ORTHOLOGUE AFUA_2G02040)-RELATED"/>
    <property type="match status" value="1"/>
</dbReference>
<reference evidence="7 8" key="1">
    <citation type="journal article" date="2016" name="Fungal Biol.">
        <title>The genome of Xylona heveae provides a window into fungal endophytism.</title>
        <authorList>
            <person name="Gazis R."/>
            <person name="Kuo A."/>
            <person name="Riley R."/>
            <person name="LaButti K."/>
            <person name="Lipzen A."/>
            <person name="Lin J."/>
            <person name="Amirebrahimi M."/>
            <person name="Hesse C.N."/>
            <person name="Spatafora J.W."/>
            <person name="Henrissat B."/>
            <person name="Hainaut M."/>
            <person name="Grigoriev I.V."/>
            <person name="Hibbett D.S."/>
        </authorList>
    </citation>
    <scope>NUCLEOTIDE SEQUENCE [LARGE SCALE GENOMIC DNA]</scope>
    <source>
        <strain evidence="7 8">TC161</strain>
    </source>
</reference>
<protein>
    <submittedName>
        <fullName evidence="7">MFS general substrate transporter</fullName>
    </submittedName>
</protein>
<dbReference type="SUPFAM" id="SSF103473">
    <property type="entry name" value="MFS general substrate transporter"/>
    <property type="match status" value="1"/>
</dbReference>
<feature type="transmembrane region" description="Helical" evidence="6">
    <location>
        <begin position="440"/>
        <end position="466"/>
    </location>
</feature>
<keyword evidence="4 6" id="KW-0472">Membrane</keyword>
<feature type="transmembrane region" description="Helical" evidence="6">
    <location>
        <begin position="374"/>
        <end position="394"/>
    </location>
</feature>
<dbReference type="Gene3D" id="1.20.1250.20">
    <property type="entry name" value="MFS general substrate transporter like domains"/>
    <property type="match status" value="1"/>
</dbReference>
<dbReference type="InterPro" id="IPR036259">
    <property type="entry name" value="MFS_trans_sf"/>
</dbReference>
<feature type="transmembrane region" description="Helical" evidence="6">
    <location>
        <begin position="55"/>
        <end position="71"/>
    </location>
</feature>
<keyword evidence="8" id="KW-1185">Reference proteome</keyword>
<dbReference type="RefSeq" id="XP_018185970.1">
    <property type="nucleotide sequence ID" value="XM_018330615.1"/>
</dbReference>
<dbReference type="GeneID" id="28895752"/>
<feature type="region of interest" description="Disordered" evidence="5">
    <location>
        <begin position="256"/>
        <end position="281"/>
    </location>
</feature>
<evidence type="ECO:0000313" key="8">
    <source>
        <dbReference type="Proteomes" id="UP000076632"/>
    </source>
</evidence>
<keyword evidence="3 6" id="KW-1133">Transmembrane helix</keyword>
<evidence type="ECO:0000256" key="2">
    <source>
        <dbReference type="ARBA" id="ARBA00022692"/>
    </source>
</evidence>
<dbReference type="FunCoup" id="A0A165AG12">
    <property type="interactions" value="23"/>
</dbReference>
<evidence type="ECO:0000256" key="4">
    <source>
        <dbReference type="ARBA" id="ARBA00023136"/>
    </source>
</evidence>
<evidence type="ECO:0000313" key="7">
    <source>
        <dbReference type="EMBL" id="KZF20415.1"/>
    </source>
</evidence>
<evidence type="ECO:0000256" key="1">
    <source>
        <dbReference type="ARBA" id="ARBA00004141"/>
    </source>
</evidence>
<dbReference type="GO" id="GO:0005886">
    <property type="term" value="C:plasma membrane"/>
    <property type="evidence" value="ECO:0007669"/>
    <property type="project" value="TreeGrafter"/>
</dbReference>
<dbReference type="InParanoid" id="A0A165AG12"/>
<organism evidence="7 8">
    <name type="scientific">Xylona heveae (strain CBS 132557 / TC161)</name>
    <dbReference type="NCBI Taxonomy" id="1328760"/>
    <lineage>
        <taxon>Eukaryota</taxon>
        <taxon>Fungi</taxon>
        <taxon>Dikarya</taxon>
        <taxon>Ascomycota</taxon>
        <taxon>Pezizomycotina</taxon>
        <taxon>Xylonomycetes</taxon>
        <taxon>Xylonales</taxon>
        <taxon>Xylonaceae</taxon>
        <taxon>Xylona</taxon>
    </lineage>
</organism>
<evidence type="ECO:0000256" key="6">
    <source>
        <dbReference type="SAM" id="Phobius"/>
    </source>
</evidence>
<feature type="transmembrane region" description="Helical" evidence="6">
    <location>
        <begin position="478"/>
        <end position="496"/>
    </location>
</feature>
<evidence type="ECO:0000256" key="5">
    <source>
        <dbReference type="SAM" id="MobiDB-lite"/>
    </source>
</evidence>
<sequence>MSPSLREDLDVPGTERLVDVNHDLNVAHAGSDIILIPQPTSCGADPLRWARWKKYWQLFLVSFYACAFSFAENNLGAAWTSISEQTHVSITDLNGGGALNYLLLGFVNIFWIPIAMKFGRRLVFLATTAICLAGTVWTGSFNGTGQWFGSNILSGIGTAAYEAVIQLVIFDIFFAHQRGRMLAVYIFGQQLGSIIGLITGGYICDTVGWRWSQYICAIINAVVLLSFFFTFDETMFPRWLTAASRSSTEKVSGLASAKADDVERNAAASLPPSPPSETSDNKEEYVVASAPLASPEEFSKRPYLRRLKPWVYYPQDHTTYWQYFKRPFFLFAFPNILISGIIFAFGCTAGIVSFNTISEIMTEPPYNWKSGPTGLLFLAALVGSIVGWATGLLSDHVVIWLARRNNGIKEPEMRLWTLSLSVVYAALGYQLYGWGAEQGLNWFSIAFGIGAMIAQQVSATSIATAYAMDCFSGISGELVVVLALCSSCINFAISYSTQPFLDRVGYGWLFFFYGILVVLSNLAAFPVIVYGKAWRKRCMPRYQEFLGQRVGYY</sequence>
<feature type="transmembrane region" description="Helical" evidence="6">
    <location>
        <begin position="415"/>
        <end position="434"/>
    </location>
</feature>
<dbReference type="OrthoDB" id="5215911at2759"/>
<evidence type="ECO:0000256" key="3">
    <source>
        <dbReference type="ARBA" id="ARBA00022989"/>
    </source>
</evidence>
<gene>
    <name evidence="7" type="ORF">L228DRAFT_233024</name>
</gene>
<feature type="transmembrane region" description="Helical" evidence="6">
    <location>
        <begin position="98"/>
        <end position="115"/>
    </location>
</feature>
<dbReference type="EMBL" id="KV407463">
    <property type="protein sequence ID" value="KZF20415.1"/>
    <property type="molecule type" value="Genomic_DNA"/>
</dbReference>
<comment type="subcellular location">
    <subcellularLocation>
        <location evidence="1">Membrane</location>
        <topology evidence="1">Multi-pass membrane protein</topology>
    </subcellularLocation>
</comment>
<keyword evidence="2 6" id="KW-0812">Transmembrane</keyword>
<dbReference type="AlphaFoldDB" id="A0A165AG12"/>
<feature type="transmembrane region" description="Helical" evidence="6">
    <location>
        <begin position="508"/>
        <end position="531"/>
    </location>
</feature>
<dbReference type="GO" id="GO:0022857">
    <property type="term" value="F:transmembrane transporter activity"/>
    <property type="evidence" value="ECO:0007669"/>
    <property type="project" value="InterPro"/>
</dbReference>
<feature type="transmembrane region" description="Helical" evidence="6">
    <location>
        <begin position="209"/>
        <end position="231"/>
    </location>
</feature>
<dbReference type="PANTHER" id="PTHR23502">
    <property type="entry name" value="MAJOR FACILITATOR SUPERFAMILY"/>
    <property type="match status" value="1"/>
</dbReference>
<dbReference type="Proteomes" id="UP000076632">
    <property type="component" value="Unassembled WGS sequence"/>
</dbReference>
<proteinExistence type="predicted"/>
<dbReference type="InterPro" id="IPR011701">
    <property type="entry name" value="MFS"/>
</dbReference>
<feature type="transmembrane region" description="Helical" evidence="6">
    <location>
        <begin position="328"/>
        <end position="354"/>
    </location>
</feature>
<dbReference type="STRING" id="1328760.A0A165AG12"/>
<name>A0A165AG12_XYLHT</name>
<dbReference type="Pfam" id="PF07690">
    <property type="entry name" value="MFS_1"/>
    <property type="match status" value="1"/>
</dbReference>
<accession>A0A165AG12</accession>
<feature type="transmembrane region" description="Helical" evidence="6">
    <location>
        <begin position="152"/>
        <end position="175"/>
    </location>
</feature>
<feature type="transmembrane region" description="Helical" evidence="6">
    <location>
        <begin position="122"/>
        <end position="140"/>
    </location>
</feature>